<dbReference type="Gene3D" id="1.10.40.90">
    <property type="match status" value="1"/>
</dbReference>
<keyword evidence="9" id="KW-0460">Magnesium</keyword>
<keyword evidence="12" id="KW-0150">Chloroplast</keyword>
<feature type="binding site" evidence="9">
    <location>
        <position position="117"/>
    </location>
    <ligand>
        <name>Zn(2+)</name>
        <dbReference type="ChEBI" id="CHEBI:29105"/>
    </ligand>
</feature>
<dbReference type="InterPro" id="IPR044893">
    <property type="entry name" value="RNA_pol_Rpb1_clamp_domain"/>
</dbReference>
<dbReference type="GO" id="GO:0003899">
    <property type="term" value="F:DNA-directed RNA polymerase activity"/>
    <property type="evidence" value="ECO:0007669"/>
    <property type="project" value="UniProtKB-UniRule"/>
</dbReference>
<dbReference type="GO" id="GO:0000287">
    <property type="term" value="F:magnesium ion binding"/>
    <property type="evidence" value="ECO:0007669"/>
    <property type="project" value="UniProtKB-UniRule"/>
</dbReference>
<keyword evidence="6 9" id="KW-0548">Nucleotidyltransferase</keyword>
<dbReference type="GO" id="GO:0003677">
    <property type="term" value="F:DNA binding"/>
    <property type="evidence" value="ECO:0007669"/>
    <property type="project" value="UniProtKB-UniRule"/>
</dbReference>
<comment type="subcellular location">
    <subcellularLocation>
        <location evidence="9">Plastid</location>
        <location evidence="9">Chloroplast</location>
    </subcellularLocation>
</comment>
<evidence type="ECO:0000256" key="3">
    <source>
        <dbReference type="ARBA" id="ARBA00022478"/>
    </source>
</evidence>
<comment type="cofactor">
    <cofactor evidence="9">
        <name>Zn(2+)</name>
        <dbReference type="ChEBI" id="CHEBI:29105"/>
    </cofactor>
    <text evidence="9">Binds 1 Zn(2+) ion per subunit.</text>
</comment>
<dbReference type="PANTHER" id="PTHR19376">
    <property type="entry name" value="DNA-DIRECTED RNA POLYMERASE"/>
    <property type="match status" value="1"/>
</dbReference>
<evidence type="ECO:0000313" key="12">
    <source>
        <dbReference type="EMBL" id="AOS53094.1"/>
    </source>
</evidence>
<dbReference type="Pfam" id="PF04997">
    <property type="entry name" value="RNA_pol_Rpb1_1"/>
    <property type="match status" value="2"/>
</dbReference>
<comment type="cofactor">
    <cofactor evidence="9">
        <name>Mg(2+)</name>
        <dbReference type="ChEBI" id="CHEBI:18420"/>
    </cofactor>
    <text evidence="9">Binds 1 Mg(2+) ion per subunit.</text>
</comment>
<accession>A0A2H4FBX1</accession>
<keyword evidence="9" id="KW-0862">Zinc</keyword>
<evidence type="ECO:0000256" key="9">
    <source>
        <dbReference type="HAMAP-Rule" id="MF_01323"/>
    </source>
</evidence>
<keyword evidence="5 9" id="KW-0808">Transferase</keyword>
<comment type="subunit">
    <text evidence="9">In plastids the minimal PEP RNA polymerase catalytic core is composed of four subunits: alpha, beta, beta', and beta''. When a (nuclear-encoded) sigma factor is associated with the core the holoenzyme is formed, which can initiate transcription.</text>
</comment>
<proteinExistence type="inferred from homology"/>
<dbReference type="HAMAP" id="MF_01323">
    <property type="entry name" value="RNApol_bact_RpoC1"/>
    <property type="match status" value="1"/>
</dbReference>
<geneLocation type="chloroplast" evidence="12"/>
<evidence type="ECO:0000256" key="6">
    <source>
        <dbReference type="ARBA" id="ARBA00022695"/>
    </source>
</evidence>
<dbReference type="Gene3D" id="4.10.860.120">
    <property type="entry name" value="RNA polymerase II, clamp domain"/>
    <property type="match status" value="1"/>
</dbReference>
<dbReference type="SMART" id="SM00663">
    <property type="entry name" value="RPOLA_N"/>
    <property type="match status" value="1"/>
</dbReference>
<dbReference type="InterPro" id="IPR006592">
    <property type="entry name" value="RNA_pol_N"/>
</dbReference>
<comment type="similarity">
    <text evidence="2 9">Belongs to the RNA polymerase beta' chain family. RpoC1 subfamily.</text>
</comment>
<reference evidence="12" key="1">
    <citation type="submission" date="2016-02" db="EMBL/GenBank/DDBJ databases">
        <authorList>
            <person name="Wen L."/>
            <person name="He K."/>
            <person name="Yang H."/>
        </authorList>
    </citation>
    <scope>NUCLEOTIDE SEQUENCE</scope>
</reference>
<dbReference type="GO" id="GO:0008270">
    <property type="term" value="F:zinc ion binding"/>
    <property type="evidence" value="ECO:0007669"/>
    <property type="project" value="UniProtKB-UniRule"/>
</dbReference>
<dbReference type="PANTHER" id="PTHR19376:SF54">
    <property type="entry name" value="DNA-DIRECTED RNA POLYMERASE SUBUNIT BETA"/>
    <property type="match status" value="1"/>
</dbReference>
<gene>
    <name evidence="9 12" type="primary">rpoC1</name>
</gene>
<evidence type="ECO:0000256" key="2">
    <source>
        <dbReference type="ARBA" id="ARBA00007207"/>
    </source>
</evidence>
<feature type="binding site" evidence="9">
    <location>
        <position position="1349"/>
    </location>
    <ligand>
        <name>Mg(2+)</name>
        <dbReference type="ChEBI" id="CHEBI:18420"/>
    </ligand>
</feature>
<feature type="binding site" evidence="9">
    <location>
        <position position="89"/>
    </location>
    <ligand>
        <name>Zn(2+)</name>
        <dbReference type="ChEBI" id="CHEBI:29105"/>
    </ligand>
</feature>
<dbReference type="GO" id="GO:0006351">
    <property type="term" value="P:DNA-templated transcription"/>
    <property type="evidence" value="ECO:0007669"/>
    <property type="project" value="UniProtKB-UniRule"/>
</dbReference>
<feature type="binding site" evidence="9">
    <location>
        <position position="1347"/>
    </location>
    <ligand>
        <name>Mg(2+)</name>
        <dbReference type="ChEBI" id="CHEBI:18420"/>
    </ligand>
</feature>
<comment type="catalytic activity">
    <reaction evidence="8 9 10">
        <text>RNA(n) + a ribonucleoside 5'-triphosphate = RNA(n+1) + diphosphate</text>
        <dbReference type="Rhea" id="RHEA:21248"/>
        <dbReference type="Rhea" id="RHEA-COMP:14527"/>
        <dbReference type="Rhea" id="RHEA-COMP:17342"/>
        <dbReference type="ChEBI" id="CHEBI:33019"/>
        <dbReference type="ChEBI" id="CHEBI:61557"/>
        <dbReference type="ChEBI" id="CHEBI:140395"/>
        <dbReference type="EC" id="2.7.7.6"/>
    </reaction>
</comment>
<dbReference type="EC" id="2.7.7.6" evidence="9"/>
<evidence type="ECO:0000259" key="11">
    <source>
        <dbReference type="SMART" id="SM00663"/>
    </source>
</evidence>
<keyword evidence="9" id="KW-0479">Metal-binding</keyword>
<feature type="domain" description="RNA polymerase N-terminal" evidence="11">
    <location>
        <begin position="1120"/>
        <end position="1401"/>
    </location>
</feature>
<dbReference type="Pfam" id="PF00623">
    <property type="entry name" value="RNA_pol_Rpb1_2"/>
    <property type="match status" value="2"/>
</dbReference>
<evidence type="ECO:0000256" key="10">
    <source>
        <dbReference type="RuleBase" id="RU004279"/>
    </source>
</evidence>
<dbReference type="Gene3D" id="1.10.274.100">
    <property type="entry name" value="RNA polymerase Rpb1, domain 3"/>
    <property type="match status" value="1"/>
</dbReference>
<dbReference type="Gene3D" id="2.40.40.20">
    <property type="match status" value="1"/>
</dbReference>
<dbReference type="InterPro" id="IPR034678">
    <property type="entry name" value="RNApol_RpoC1"/>
</dbReference>
<protein>
    <recommendedName>
        <fullName evidence="9">DNA-directed RNA polymerase subunit beta'</fullName>
        <ecNumber evidence="9">2.7.7.6</ecNumber>
    </recommendedName>
    <alternativeName>
        <fullName evidence="9">PEP</fullName>
    </alternativeName>
    <alternativeName>
        <fullName evidence="9">Plastid-encoded RNA polymerase subunit beta'</fullName>
        <shortName evidence="9">RNA polymerase subunit beta'</shortName>
    </alternativeName>
</protein>
<evidence type="ECO:0000256" key="1">
    <source>
        <dbReference type="ARBA" id="ARBA00004026"/>
    </source>
</evidence>
<feature type="binding site" evidence="9">
    <location>
        <position position="87"/>
    </location>
    <ligand>
        <name>Zn(2+)</name>
        <dbReference type="ChEBI" id="CHEBI:29105"/>
    </ligand>
</feature>
<sequence length="1568" mass="185320">MKNARLKKNFIKKKLLHGYSKIHELKLVTIGIASPEKIQSWAEKELPNGKIFGEVTNANTFHYRTFKPSKGGLFCERIFGPIKDFECACGKRQKPTALESKKILEHEQTTRSFCPNCDVEYTWSIIRRYQLGYIKLNAPVAHQWYFKTNPSYLSILFDMKRKHLESIIYCTEPITIENIWKYSEQNYNFSRSPSDLYLTWQKFFTMEEKIKKNKIVSNNKQKEQKQKKRVFHHRCFEQKSIHQQINWKTLERERFFSEMMSEEFSNTQNFSPSAEKKNEGAVGPKTKKDILLNISKQKRKKFILFLFEQSWKMILQRSYKNALFFTTSTEFFAQDYFETTLEMFEMFYFSSFFLCSSFVQEEHRKQQNYKTNPLSIESTKSSSPIFSSLEYFGNGEENKRKSFWKSYFFLFQFGNFFLHKKKTKRKLYNLVSKTDIVFLMNILPFLKKMYLFKDLKYRKQNSKKIHDVLLQKTFVQKERKNKFEIHYDFSRANKVYSRFLFSTKSAWNENSGLPTETLLKSTKPFVDQYNFSAFCFERAKKAQKMPKNPSLFGLRPGEKEGQNKVFCDSQILFRTNRKNYSLSFNQLMQTSLKFEKMVTFLNYAYKVEFCSVLPNLFLVSPFSFSFFFLQEDALLMNKIFPDAKNKNELPVEEKTTSVEKNKNSSQKEETFLFKNRFPKEEQTFSIETFEGFLNQSETFFFIQKYSFEYFSFFHSFLKSHKSFLPLEMKKNFYTKNFKIQKSFFSLLKYMPFCCMTFSKKSLEHFFVEEQNGQNEKFLLKTKTSSKQILHWQKDENKPNQNQQVYEYKFPVQKRKMQIYNKPLLSRMKLKKQKKQLHSDLMEKFFHFDAFGKDVQTALSKGTNFQGTSLLVHDRKNKSISKSFSSSYQKQKSQGTKKLKTPGLLQMKINHQMNGEKKTLFSSFSNSLSKKSLHSKDLFRENYKQKEGTSVNHSLKNSISTIAYNYSWSNDADWKYFVYYNSFFFYDFEDLPIFLYRSFSPLKSGGKAFMMSEINSSFSTSNKSFKPFLSWSIDSSSKNFFVGAGILEKLLTEYTAFELRKMTKQHQVLLPKINQTLRFLKQNAKTKKDSLKIQKYFQKREHILRRLKFLRKFSRRNSNPTFMILRNLPVLPPDLRPILKLQNQIAASDLNRFYQRIIYRNDRLKKFSKDSATNQSFEIKYAQRLLQEAVDNLIQNGKGSVKAETNSRGQPLKSLSEILKGKQGRFRQYLLGKRVDYSGRSVIVVGPELKLYECGIPKEMALELFLPFLIQYILKLKLAQTVVGAKNLLKSDDTLTLHLLQKVMKNIPVLLNRAPTLHRLGFQAFLPRLIDGRAILLHPMVCPAFNADFDGDQMAVHIPLTVEARTEAWKFMLSMNNLMNSATGESIILPSQDMVLGCYYLTLDFQSKFVGVQLLNDFNKQKSFASFPISNRARENDHFLQERDPPFDQPMSSNFINFAFSPSNENSSKIQKKSFLFFKNFTSVLNSYQRQEISLHTPVWLKWNARVDFGNDFSKPLEIRLQMNGYWEQIQPKYTTFYNQQNKIISKCIRTTPGRILMNFIIQECARTD</sequence>
<dbReference type="InterPro" id="IPR042102">
    <property type="entry name" value="RNA_pol_Rpb1_3_sf"/>
</dbReference>
<keyword evidence="4 12" id="KW-0934">Plastid</keyword>
<evidence type="ECO:0000256" key="5">
    <source>
        <dbReference type="ARBA" id="ARBA00022679"/>
    </source>
</evidence>
<dbReference type="GO" id="GO:0000428">
    <property type="term" value="C:DNA-directed RNA polymerase complex"/>
    <property type="evidence" value="ECO:0007669"/>
    <property type="project" value="UniProtKB-KW"/>
</dbReference>
<dbReference type="GeneID" id="35447901"/>
<keyword evidence="7 9" id="KW-0804">Transcription</keyword>
<feature type="binding site" evidence="9">
    <location>
        <position position="1351"/>
    </location>
    <ligand>
        <name>Mg(2+)</name>
        <dbReference type="ChEBI" id="CHEBI:18420"/>
    </ligand>
</feature>
<comment type="function">
    <text evidence="1 9 10">DNA-dependent RNA polymerase catalyzes the transcription of DNA into RNA using the four ribonucleoside triphosphates as substrates.</text>
</comment>
<evidence type="ECO:0000256" key="4">
    <source>
        <dbReference type="ARBA" id="ARBA00022640"/>
    </source>
</evidence>
<name>A0A2H4FBX1_9CHLO</name>
<dbReference type="InterPro" id="IPR007080">
    <property type="entry name" value="RNA_pol_Rpb1_1"/>
</dbReference>
<evidence type="ECO:0000256" key="7">
    <source>
        <dbReference type="ARBA" id="ARBA00023163"/>
    </source>
</evidence>
<feature type="binding site" evidence="9">
    <location>
        <position position="114"/>
    </location>
    <ligand>
        <name>Zn(2+)</name>
        <dbReference type="ChEBI" id="CHEBI:29105"/>
    </ligand>
</feature>
<dbReference type="InterPro" id="IPR045867">
    <property type="entry name" value="DNA-dir_RpoC_beta_prime"/>
</dbReference>
<evidence type="ECO:0000256" key="8">
    <source>
        <dbReference type="ARBA" id="ARBA00048552"/>
    </source>
</evidence>
<organism evidence="12">
    <name type="scientific">Pectinodesmus pectinatus</name>
    <dbReference type="NCBI Taxonomy" id="91197"/>
    <lineage>
        <taxon>Eukaryota</taxon>
        <taxon>Viridiplantae</taxon>
        <taxon>Chlorophyta</taxon>
        <taxon>core chlorophytes</taxon>
        <taxon>Chlorophyceae</taxon>
        <taxon>CS clade</taxon>
        <taxon>Sphaeropleales</taxon>
        <taxon>Scenedesmaceae</taxon>
        <taxon>Pectinodesmus</taxon>
    </lineage>
</organism>
<keyword evidence="3 9" id="KW-0240">DNA-directed RNA polymerase</keyword>
<dbReference type="InterPro" id="IPR000722">
    <property type="entry name" value="RNA_pol_asu"/>
</dbReference>
<dbReference type="EMBL" id="KU847995">
    <property type="protein sequence ID" value="AOS53094.1"/>
    <property type="molecule type" value="Genomic_DNA"/>
</dbReference>
<dbReference type="RefSeq" id="YP_009450219.1">
    <property type="nucleotide sequence ID" value="NC_036668.1"/>
</dbReference>
<dbReference type="SUPFAM" id="SSF64484">
    <property type="entry name" value="beta and beta-prime subunits of DNA dependent RNA-polymerase"/>
    <property type="match status" value="1"/>
</dbReference>
<dbReference type="GO" id="GO:0009507">
    <property type="term" value="C:chloroplast"/>
    <property type="evidence" value="ECO:0007669"/>
    <property type="project" value="UniProtKB-SubCell"/>
</dbReference>